<evidence type="ECO:0000313" key="1">
    <source>
        <dbReference type="EMBL" id="SIN95575.1"/>
    </source>
</evidence>
<proteinExistence type="predicted"/>
<dbReference type="PROSITE" id="PS51257">
    <property type="entry name" value="PROKAR_LIPOPROTEIN"/>
    <property type="match status" value="1"/>
</dbReference>
<gene>
    <name evidence="1" type="ORF">SAMN05444409_1316</name>
</gene>
<dbReference type="OrthoDB" id="794403at2"/>
<dbReference type="AlphaFoldDB" id="A0A1N6FJZ6"/>
<dbReference type="Proteomes" id="UP000185207">
    <property type="component" value="Unassembled WGS sequence"/>
</dbReference>
<evidence type="ECO:0008006" key="3">
    <source>
        <dbReference type="Google" id="ProtNLM"/>
    </source>
</evidence>
<name>A0A1N6FJZ6_9FLAO</name>
<dbReference type="STRING" id="1416779.SAMN05444409_1316"/>
<keyword evidence="2" id="KW-1185">Reference proteome</keyword>
<evidence type="ECO:0000313" key="2">
    <source>
        <dbReference type="Proteomes" id="UP000185207"/>
    </source>
</evidence>
<dbReference type="RefSeq" id="WP_074234016.1">
    <property type="nucleotide sequence ID" value="NZ_FSRK01000001.1"/>
</dbReference>
<sequence length="173" mass="19451">MKKAFLLLSTTMLLIYSCEKNDGKQINVENRKPDTLAVDKDSTNQIRLAENVDYCYMNVLAKDSMFLSYQITNGNVTGKLKYKNFEKDSNSGEISGKVFGDTLKVNYKFASEGSTSEREIYFLQDSGVLLEGIGKYAQSNSSKSVYESPKVINFTKGQRLTPADCKMIETKLK</sequence>
<dbReference type="EMBL" id="FSRK01000001">
    <property type="protein sequence ID" value="SIN95575.1"/>
    <property type="molecule type" value="Genomic_DNA"/>
</dbReference>
<protein>
    <recommendedName>
        <fullName evidence="3">Lipoprotein</fullName>
    </recommendedName>
</protein>
<organism evidence="1 2">
    <name type="scientific">Epilithonimonas zeae</name>
    <dbReference type="NCBI Taxonomy" id="1416779"/>
    <lineage>
        <taxon>Bacteria</taxon>
        <taxon>Pseudomonadati</taxon>
        <taxon>Bacteroidota</taxon>
        <taxon>Flavobacteriia</taxon>
        <taxon>Flavobacteriales</taxon>
        <taxon>Weeksellaceae</taxon>
        <taxon>Chryseobacterium group</taxon>
        <taxon>Epilithonimonas</taxon>
    </lineage>
</organism>
<reference evidence="2" key="1">
    <citation type="submission" date="2016-11" db="EMBL/GenBank/DDBJ databases">
        <authorList>
            <person name="Varghese N."/>
            <person name="Submissions S."/>
        </authorList>
    </citation>
    <scope>NUCLEOTIDE SEQUENCE [LARGE SCALE GENOMIC DNA]</scope>
    <source>
        <strain evidence="2">DSM 27623</strain>
    </source>
</reference>
<accession>A0A1N6FJZ6</accession>